<keyword evidence="1" id="KW-0472">Membrane</keyword>
<dbReference type="EMBL" id="SETE01000002">
    <property type="protein sequence ID" value="RYM34552.1"/>
    <property type="molecule type" value="Genomic_DNA"/>
</dbReference>
<dbReference type="AlphaFoldDB" id="A0A4Q4KMK8"/>
<keyword evidence="3" id="KW-1185">Reference proteome</keyword>
<gene>
    <name evidence="2" type="ORF">ERX46_04040</name>
</gene>
<feature type="transmembrane region" description="Helical" evidence="1">
    <location>
        <begin position="203"/>
        <end position="220"/>
    </location>
</feature>
<sequence>MNQDIIYIENTGFLDIRITLEQWIELYLDDLDSDLKFKLFKYDKSHTVIELSKEIENKLFNFLMNYLTYPDNKREASSVKGFTQIRDKKIFPSSLLGQPVQIYVSKNDSEYDNVNGVIPSGDTYKIDFGGKIIQMDTELSYSKPAVSYTSSKLEIIGINKEKISKKNDDVDLAKFEKRFLWISIIYFFSFLISIYITQNTSDFDTTISVFTFALAFWAILEEKLLRFDTVYFKLLVLSIFVGGLGYYLSFELQENFWSVITRLPFFFLISFRFLRFLYVKRYNREPVYEKNAKLIEDKIFSILLTLVAFLLTFLI</sequence>
<dbReference type="RefSeq" id="WP_130092561.1">
    <property type="nucleotide sequence ID" value="NZ_SETE01000002.1"/>
</dbReference>
<dbReference type="OrthoDB" id="981005at2"/>
<proteinExistence type="predicted"/>
<keyword evidence="1" id="KW-0812">Transmembrane</keyword>
<feature type="transmembrane region" description="Helical" evidence="1">
    <location>
        <begin position="299"/>
        <end position="314"/>
    </location>
</feature>
<organism evidence="2 3">
    <name type="scientific">Brumimicrobium glaciale</name>
    <dbReference type="NCBI Taxonomy" id="200475"/>
    <lineage>
        <taxon>Bacteria</taxon>
        <taxon>Pseudomonadati</taxon>
        <taxon>Bacteroidota</taxon>
        <taxon>Flavobacteriia</taxon>
        <taxon>Flavobacteriales</taxon>
        <taxon>Crocinitomicaceae</taxon>
        <taxon>Brumimicrobium</taxon>
    </lineage>
</organism>
<protein>
    <submittedName>
        <fullName evidence="2">Uncharacterized protein</fullName>
    </submittedName>
</protein>
<name>A0A4Q4KMK8_9FLAO</name>
<evidence type="ECO:0000256" key="1">
    <source>
        <dbReference type="SAM" id="Phobius"/>
    </source>
</evidence>
<feature type="transmembrane region" description="Helical" evidence="1">
    <location>
        <begin position="179"/>
        <end position="197"/>
    </location>
</feature>
<keyword evidence="1" id="KW-1133">Transmembrane helix</keyword>
<reference evidence="2 3" key="1">
    <citation type="submission" date="2019-02" db="EMBL/GenBank/DDBJ databases">
        <title>Genome sequence of the sea-ice species Brumimicrobium glaciale.</title>
        <authorList>
            <person name="Bowman J.P."/>
        </authorList>
    </citation>
    <scope>NUCLEOTIDE SEQUENCE [LARGE SCALE GENOMIC DNA]</scope>
    <source>
        <strain evidence="2 3">IC156</strain>
    </source>
</reference>
<evidence type="ECO:0000313" key="3">
    <source>
        <dbReference type="Proteomes" id="UP000293952"/>
    </source>
</evidence>
<evidence type="ECO:0000313" key="2">
    <source>
        <dbReference type="EMBL" id="RYM34552.1"/>
    </source>
</evidence>
<comment type="caution">
    <text evidence="2">The sequence shown here is derived from an EMBL/GenBank/DDBJ whole genome shotgun (WGS) entry which is preliminary data.</text>
</comment>
<feature type="transmembrane region" description="Helical" evidence="1">
    <location>
        <begin position="232"/>
        <end position="250"/>
    </location>
</feature>
<accession>A0A4Q4KMK8</accession>
<feature type="transmembrane region" description="Helical" evidence="1">
    <location>
        <begin position="256"/>
        <end position="278"/>
    </location>
</feature>
<dbReference type="Proteomes" id="UP000293952">
    <property type="component" value="Unassembled WGS sequence"/>
</dbReference>